<reference evidence="1 2" key="1">
    <citation type="submission" date="2022-04" db="EMBL/GenBank/DDBJ databases">
        <title>Genome draft of Actinomadura sp. ATCC 31491.</title>
        <authorList>
            <person name="Shi X."/>
            <person name="Du Y."/>
        </authorList>
    </citation>
    <scope>NUCLEOTIDE SEQUENCE [LARGE SCALE GENOMIC DNA]</scope>
    <source>
        <strain evidence="1 2">ATCC 31491</strain>
    </source>
</reference>
<gene>
    <name evidence="1" type="ORF">MF672_037015</name>
</gene>
<dbReference type="InterPro" id="IPR012349">
    <property type="entry name" value="Split_barrel_FMN-bd"/>
</dbReference>
<proteinExistence type="predicted"/>
<dbReference type="Pfam" id="PF12900">
    <property type="entry name" value="Pyridox_ox_2"/>
    <property type="match status" value="1"/>
</dbReference>
<dbReference type="SUPFAM" id="SSF50475">
    <property type="entry name" value="FMN-binding split barrel"/>
    <property type="match status" value="1"/>
</dbReference>
<dbReference type="Proteomes" id="UP001317259">
    <property type="component" value="Unassembled WGS sequence"/>
</dbReference>
<evidence type="ECO:0000313" key="2">
    <source>
        <dbReference type="Proteomes" id="UP001317259"/>
    </source>
</evidence>
<evidence type="ECO:0000313" key="1">
    <source>
        <dbReference type="EMBL" id="MCK2219358.1"/>
    </source>
</evidence>
<keyword evidence="2" id="KW-1185">Reference proteome</keyword>
<dbReference type="EMBL" id="JAKRKC020000002">
    <property type="protein sequence ID" value="MCK2219358.1"/>
    <property type="molecule type" value="Genomic_DNA"/>
</dbReference>
<sequence length="153" mass="16423">MEPWGTRSAREGHLEPLDRDTCLALLPTAAIGRLSWPAPGGRPEVVPVNFLLDGGDLVFRTSRHGGEVVAVEHGVPLSFEVDDVEPALRVGWSVLVSGRAEIVTDPAEVARLEELAEAPWVALAEPVFVRLRPAEIIGRRLPLHPGGVTVAPP</sequence>
<accession>A0ABT0G5I8</accession>
<protein>
    <submittedName>
        <fullName evidence="1">Pyridoxamine 5'-phosphate oxidase family protein</fullName>
    </submittedName>
</protein>
<dbReference type="RefSeq" id="WP_242381727.1">
    <property type="nucleotide sequence ID" value="NZ_JAKRKC020000002.1"/>
</dbReference>
<dbReference type="InterPro" id="IPR024747">
    <property type="entry name" value="Pyridox_Oxase-rel"/>
</dbReference>
<organism evidence="1 2">
    <name type="scientific">Actinomadura luzonensis</name>
    <dbReference type="NCBI Taxonomy" id="2805427"/>
    <lineage>
        <taxon>Bacteria</taxon>
        <taxon>Bacillati</taxon>
        <taxon>Actinomycetota</taxon>
        <taxon>Actinomycetes</taxon>
        <taxon>Streptosporangiales</taxon>
        <taxon>Thermomonosporaceae</taxon>
        <taxon>Actinomadura</taxon>
    </lineage>
</organism>
<comment type="caution">
    <text evidence="1">The sequence shown here is derived from an EMBL/GenBank/DDBJ whole genome shotgun (WGS) entry which is preliminary data.</text>
</comment>
<name>A0ABT0G5I8_9ACTN</name>
<dbReference type="Gene3D" id="2.30.110.10">
    <property type="entry name" value="Electron Transport, Fmn-binding Protein, Chain A"/>
    <property type="match status" value="1"/>
</dbReference>